<dbReference type="Pfam" id="PF01329">
    <property type="entry name" value="Pterin_4a"/>
    <property type="match status" value="1"/>
</dbReference>
<sequence>MSETTKKEQLESLVKAGWALDDDSKAIKREFVFKTFNEAFGFMTRIAIYADKMAHHPEWLNVYNKVQITLTTHDANGLTDKDIKLANFIDKIYTK</sequence>
<evidence type="ECO:0000256" key="5">
    <source>
        <dbReference type="ARBA" id="ARBA00030497"/>
    </source>
</evidence>
<dbReference type="InterPro" id="IPR001533">
    <property type="entry name" value="Pterin_deHydtase"/>
</dbReference>
<dbReference type="GO" id="GO:0008124">
    <property type="term" value="F:4-alpha-hydroxytetrahydrobiopterin dehydratase activity"/>
    <property type="evidence" value="ECO:0007669"/>
    <property type="project" value="UniProtKB-EC"/>
</dbReference>
<dbReference type="EC" id="4.2.1.96" evidence="3"/>
<dbReference type="PANTHER" id="PTHR12599">
    <property type="entry name" value="PTERIN-4-ALPHA-CARBINOLAMINE DEHYDRATASE"/>
    <property type="match status" value="1"/>
</dbReference>
<dbReference type="WBParaSite" id="SMUV_0000895301-mRNA-1">
    <property type="protein sequence ID" value="SMUV_0000895301-mRNA-1"/>
    <property type="gene ID" value="SMUV_0000895301"/>
</dbReference>
<protein>
    <recommendedName>
        <fullName evidence="3">4a-hydroxytetrahydrobiopterin dehydratase</fullName>
        <ecNumber evidence="3">4.2.1.96</ecNumber>
    </recommendedName>
    <alternativeName>
        <fullName evidence="5">4-alpha-hydroxy-tetrahydropterin dehydratase</fullName>
    </alternativeName>
</protein>
<evidence type="ECO:0000313" key="6">
    <source>
        <dbReference type="Proteomes" id="UP000046393"/>
    </source>
</evidence>
<evidence type="ECO:0000256" key="2">
    <source>
        <dbReference type="ARBA" id="ARBA00006472"/>
    </source>
</evidence>
<dbReference type="Gene3D" id="3.30.1360.20">
    <property type="entry name" value="Transcriptional coactivator/pterin dehydratase"/>
    <property type="match status" value="1"/>
</dbReference>
<dbReference type="Proteomes" id="UP000046393">
    <property type="component" value="Unplaced"/>
</dbReference>
<evidence type="ECO:0000313" key="7">
    <source>
        <dbReference type="WBParaSite" id="SMUV_0000895301-mRNA-1"/>
    </source>
</evidence>
<dbReference type="SUPFAM" id="SSF55248">
    <property type="entry name" value="PCD-like"/>
    <property type="match status" value="1"/>
</dbReference>
<dbReference type="CDD" id="cd00914">
    <property type="entry name" value="PCD_DCoH_subfamily_b"/>
    <property type="match status" value="1"/>
</dbReference>
<keyword evidence="6" id="KW-1185">Reference proteome</keyword>
<dbReference type="STRING" id="451379.A0A0N5AVM9"/>
<evidence type="ECO:0000256" key="4">
    <source>
        <dbReference type="ARBA" id="ARBA00023239"/>
    </source>
</evidence>
<proteinExistence type="inferred from homology"/>
<evidence type="ECO:0000256" key="3">
    <source>
        <dbReference type="ARBA" id="ARBA00013252"/>
    </source>
</evidence>
<organism evidence="6 7">
    <name type="scientific">Syphacia muris</name>
    <dbReference type="NCBI Taxonomy" id="451379"/>
    <lineage>
        <taxon>Eukaryota</taxon>
        <taxon>Metazoa</taxon>
        <taxon>Ecdysozoa</taxon>
        <taxon>Nematoda</taxon>
        <taxon>Chromadorea</taxon>
        <taxon>Rhabditida</taxon>
        <taxon>Spirurina</taxon>
        <taxon>Oxyuridomorpha</taxon>
        <taxon>Oxyuroidea</taxon>
        <taxon>Oxyuridae</taxon>
        <taxon>Syphacia</taxon>
    </lineage>
</organism>
<dbReference type="HAMAP" id="MF_00434">
    <property type="entry name" value="Pterin_4_alpha"/>
    <property type="match status" value="1"/>
</dbReference>
<dbReference type="PANTHER" id="PTHR12599:SF0">
    <property type="entry name" value="PTERIN-4-ALPHA-CARBINOLAMINE DEHYDRATASE"/>
    <property type="match status" value="1"/>
</dbReference>
<evidence type="ECO:0000256" key="1">
    <source>
        <dbReference type="ARBA" id="ARBA00001554"/>
    </source>
</evidence>
<dbReference type="InterPro" id="IPR036428">
    <property type="entry name" value="PCD_sf"/>
</dbReference>
<accession>A0A0N5AVM9</accession>
<comment type="catalytic activity">
    <reaction evidence="1">
        <text>(4aS,6R)-4a-hydroxy-L-erythro-5,6,7,8-tetrahydrobiopterin = (6R)-L-erythro-6,7-dihydrobiopterin + H2O</text>
        <dbReference type="Rhea" id="RHEA:11920"/>
        <dbReference type="ChEBI" id="CHEBI:15377"/>
        <dbReference type="ChEBI" id="CHEBI:15642"/>
        <dbReference type="ChEBI" id="CHEBI:43120"/>
        <dbReference type="EC" id="4.2.1.96"/>
    </reaction>
</comment>
<name>A0A0N5AVM9_9BILA</name>
<keyword evidence="4" id="KW-0456">Lyase</keyword>
<comment type="similarity">
    <text evidence="2">Belongs to the pterin-4-alpha-carbinolamine dehydratase family.</text>
</comment>
<reference evidence="7" key="1">
    <citation type="submission" date="2017-02" db="UniProtKB">
        <authorList>
            <consortium name="WormBaseParasite"/>
        </authorList>
    </citation>
    <scope>IDENTIFICATION</scope>
</reference>
<dbReference type="GO" id="GO:0006729">
    <property type="term" value="P:tetrahydrobiopterin biosynthetic process"/>
    <property type="evidence" value="ECO:0007669"/>
    <property type="project" value="InterPro"/>
</dbReference>
<dbReference type="AlphaFoldDB" id="A0A0N5AVM9"/>
<dbReference type="NCBIfam" id="NF002018">
    <property type="entry name" value="PRK00823.1-3"/>
    <property type="match status" value="1"/>
</dbReference>